<feature type="compositionally biased region" description="Low complexity" evidence="2">
    <location>
        <begin position="186"/>
        <end position="200"/>
    </location>
</feature>
<protein>
    <recommendedName>
        <fullName evidence="3">FERM domain-containing protein</fullName>
    </recommendedName>
</protein>
<feature type="compositionally biased region" description="Acidic residues" evidence="2">
    <location>
        <begin position="169"/>
        <end position="185"/>
    </location>
</feature>
<feature type="region of interest" description="Disordered" evidence="2">
    <location>
        <begin position="256"/>
        <end position="281"/>
    </location>
</feature>
<reference evidence="4" key="1">
    <citation type="submission" date="2020-01" db="EMBL/GenBank/DDBJ databases">
        <title>Development of genomics and gene disruption for Polysphondylium violaceum indicates a role for the polyketide synthase stlB in stalk morphogenesis.</title>
        <authorList>
            <person name="Narita B."/>
            <person name="Kawabe Y."/>
            <person name="Kin K."/>
            <person name="Saito T."/>
            <person name="Gibbs R."/>
            <person name="Kuspa A."/>
            <person name="Muzny D."/>
            <person name="Queller D."/>
            <person name="Richards S."/>
            <person name="Strassman J."/>
            <person name="Sucgang R."/>
            <person name="Worley K."/>
            <person name="Schaap P."/>
        </authorList>
    </citation>
    <scope>NUCLEOTIDE SEQUENCE</scope>
    <source>
        <strain evidence="4">QSvi11</strain>
    </source>
</reference>
<evidence type="ECO:0000256" key="2">
    <source>
        <dbReference type="SAM" id="MobiDB-lite"/>
    </source>
</evidence>
<accession>A0A8J4V1Y5</accession>
<dbReference type="SUPFAM" id="SSF47031">
    <property type="entry name" value="Second domain of FERM"/>
    <property type="match status" value="1"/>
</dbReference>
<organism evidence="4 5">
    <name type="scientific">Polysphondylium violaceum</name>
    <dbReference type="NCBI Taxonomy" id="133409"/>
    <lineage>
        <taxon>Eukaryota</taxon>
        <taxon>Amoebozoa</taxon>
        <taxon>Evosea</taxon>
        <taxon>Eumycetozoa</taxon>
        <taxon>Dictyostelia</taxon>
        <taxon>Dictyosteliales</taxon>
        <taxon>Dictyosteliaceae</taxon>
        <taxon>Polysphondylium</taxon>
    </lineage>
</organism>
<evidence type="ECO:0000313" key="5">
    <source>
        <dbReference type="Proteomes" id="UP000695562"/>
    </source>
</evidence>
<feature type="region of interest" description="Disordered" evidence="2">
    <location>
        <begin position="314"/>
        <end position="344"/>
    </location>
</feature>
<dbReference type="InterPro" id="IPR019748">
    <property type="entry name" value="FERM_central"/>
</dbReference>
<feature type="compositionally biased region" description="Low complexity" evidence="2">
    <location>
        <begin position="333"/>
        <end position="344"/>
    </location>
</feature>
<proteinExistence type="predicted"/>
<dbReference type="Pfam" id="PF00373">
    <property type="entry name" value="FERM_M"/>
    <property type="match status" value="1"/>
</dbReference>
<feature type="region of interest" description="Disordered" evidence="2">
    <location>
        <begin position="1"/>
        <end position="20"/>
    </location>
</feature>
<evidence type="ECO:0000256" key="1">
    <source>
        <dbReference type="SAM" id="Coils"/>
    </source>
</evidence>
<dbReference type="Gene3D" id="1.20.80.10">
    <property type="match status" value="1"/>
</dbReference>
<feature type="compositionally biased region" description="Polar residues" evidence="2">
    <location>
        <begin position="201"/>
        <end position="213"/>
    </location>
</feature>
<dbReference type="SMART" id="SM00368">
    <property type="entry name" value="LRR_RI"/>
    <property type="match status" value="12"/>
</dbReference>
<dbReference type="PRINTS" id="PR00935">
    <property type="entry name" value="BAND41"/>
</dbReference>
<dbReference type="PANTHER" id="PTHR24114:SF2">
    <property type="entry name" value="F-BOX DOMAIN-CONTAINING PROTEIN-RELATED"/>
    <property type="match status" value="1"/>
</dbReference>
<dbReference type="InterPro" id="IPR018979">
    <property type="entry name" value="FERM_N"/>
</dbReference>
<feature type="compositionally biased region" description="Polar residues" evidence="2">
    <location>
        <begin position="101"/>
        <end position="117"/>
    </location>
</feature>
<dbReference type="PROSITE" id="PS50057">
    <property type="entry name" value="FERM_3"/>
    <property type="match status" value="1"/>
</dbReference>
<dbReference type="Pfam" id="PF09379">
    <property type="entry name" value="FERM_N"/>
    <property type="match status" value="1"/>
</dbReference>
<keyword evidence="1" id="KW-0175">Coiled coil</keyword>
<feature type="coiled-coil region" evidence="1">
    <location>
        <begin position="379"/>
        <end position="437"/>
    </location>
</feature>
<dbReference type="InterPro" id="IPR052394">
    <property type="entry name" value="LRR-containing"/>
</dbReference>
<dbReference type="CDD" id="cd01765">
    <property type="entry name" value="FERM_F0_F1"/>
    <property type="match status" value="1"/>
</dbReference>
<name>A0A8J4V1Y5_9MYCE</name>
<evidence type="ECO:0000259" key="3">
    <source>
        <dbReference type="PROSITE" id="PS50057"/>
    </source>
</evidence>
<comment type="caution">
    <text evidence="4">The sequence shown here is derived from an EMBL/GenBank/DDBJ whole genome shotgun (WGS) entry which is preliminary data.</text>
</comment>
<evidence type="ECO:0000313" key="4">
    <source>
        <dbReference type="EMBL" id="KAF2075913.1"/>
    </source>
</evidence>
<dbReference type="OrthoDB" id="120976at2759"/>
<dbReference type="SMART" id="SM00295">
    <property type="entry name" value="B41"/>
    <property type="match status" value="1"/>
</dbReference>
<dbReference type="Gene3D" id="3.10.20.90">
    <property type="entry name" value="Phosphatidylinositol 3-kinase Catalytic Subunit, Chain A, domain 1"/>
    <property type="match status" value="1"/>
</dbReference>
<dbReference type="InterPro" id="IPR001611">
    <property type="entry name" value="Leu-rich_rpt"/>
</dbReference>
<sequence length="1406" mass="157800">MNNYSSNIMDKGEPSSPMLTQSQKRNIIDGEDELAKLVRDLESPEMIDEINQKLMLTGHNNSNNISPSLNSSMNYSNTLSHSIVSRDLNSSGKSLNYTYELESNNSDSCPGTPQSDPANGRNVPPHLRLMKEFSLDALKPVSENSPLHHSSTRPLSFMQRLPRLSIAEDDYDLSSDSSDSVDDSSSDSSSDSTESADLESVVTSPDLTPELQSTAPTDTTIPTIPVGLQFRSPSISNEMPPIHLSKERKRSILQSLEASPDGKLNSSSRLPSQRTGSIRIKESQSIEEDLILEKEFVEQERRSSIILNSSGNQISLHKSTNNTANNTEDSDSENTLSSSSSASIPPLSLQPFRLSLRRSVSENHAARLSLTLANAPSIQESIEKQIKEEAQQQQQQQQQELEQQEIKVTTNETITITIQDEEQKQEYKQHLQEMQDQVLLHLKALESPRDAATLAQDLNKISGEDSSIPMTNTEKIANGIDLLEPSAAYQNKQLHRIVGRPRKESIAERWDIGRKIEVQPQPRRSLSLNFQRHGEEFNVSRPTIVKKANVELEKMLVHISMVDQSHKVICITEDFLVQDVITLYAEKLGLVQIEFFSLAEHTSDGCDRWLDPNKFVKDVGIKNLSKLVFKIKFFKQPKRLSDSKAVHLYYLQVQQSVVNGIYPCSEAMSFRLSALQFYITFGPYDKEKHITGFLDHGSLSEFIPAAFFFELSDEVLQKRLFKLHSQIKCSTIIEAKLRYLDLANKIPTFGVTSFQVHDGVREDSITRHKRNLCVAEDGILISRKDRAGYDFFHYKNILSYTVTARGLKIQIPFPCVTPNTSENMSFDCVSYEQSNNIVELMNGYKCFGKHEDYIKGLGPAPVNVDVNISILFPLFQAPKVRTKSDPFRSRLELFKLNYLTLCLNFHSKPIGKLIDQIDEVLDKEGSFRVNNSVYESIELHSLHLRGSDLSFIADALKDTLNTPIEEGESIIENLNIVKLDLSNNPVLASDAFEPLKIIMTCNTIQHLNLKNIGLSNKGVMPLITILEKYPLIQSLQVGKNRLNESGIRLILRAIKNYNTCIDTLGFDETNLTDIGCGTIEKLLSKNKTLTSLNIAKNKITENGFKLIFEGIKQNTNLSELNLSNNQIQTKQINKFIKWLSTNNTNIIKLNIASTGLSSSSGSEMQKLLVSNGCHVRNLDISYNNLGTSGTKNVIKGIVHNHTVQELTLSANKINFSGVNDLCQVLELSASCIKLYLRYCELGSKSLIRIAKMLEENNTLTTLDLSMNELSKSAAIILASALTKNTNLEDLHLTQCRLGHKELEMIAKGIAKNQSLKRLYLDVNPIGKRGLQCLVEAINENSVLEVLTLRNTNIHGKDIAEFLKKLNTNTHIKTINLSENLLTNLSLTTKHTITENIKRLYHISIHY</sequence>
<feature type="domain" description="FERM" evidence="3">
    <location>
        <begin position="555"/>
        <end position="852"/>
    </location>
</feature>
<feature type="region of interest" description="Disordered" evidence="2">
    <location>
        <begin position="101"/>
        <end position="125"/>
    </location>
</feature>
<dbReference type="InterPro" id="IPR032675">
    <property type="entry name" value="LRR_dom_sf"/>
</dbReference>
<dbReference type="InterPro" id="IPR035963">
    <property type="entry name" value="FERM_2"/>
</dbReference>
<dbReference type="Gene3D" id="3.80.10.10">
    <property type="entry name" value="Ribonuclease Inhibitor"/>
    <property type="match status" value="2"/>
</dbReference>
<dbReference type="InterPro" id="IPR019749">
    <property type="entry name" value="Band_41_domain"/>
</dbReference>
<dbReference type="InterPro" id="IPR029071">
    <property type="entry name" value="Ubiquitin-like_domsf"/>
</dbReference>
<feature type="compositionally biased region" description="Low complexity" evidence="2">
    <location>
        <begin position="214"/>
        <end position="225"/>
    </location>
</feature>
<dbReference type="Pfam" id="PF13516">
    <property type="entry name" value="LRR_6"/>
    <property type="match status" value="3"/>
</dbReference>
<dbReference type="CDD" id="cd14473">
    <property type="entry name" value="FERM_B-lobe"/>
    <property type="match status" value="1"/>
</dbReference>
<dbReference type="SUPFAM" id="SSF52047">
    <property type="entry name" value="RNI-like"/>
    <property type="match status" value="2"/>
</dbReference>
<feature type="region of interest" description="Disordered" evidence="2">
    <location>
        <begin position="169"/>
        <end position="241"/>
    </location>
</feature>
<keyword evidence="5" id="KW-1185">Reference proteome</keyword>
<dbReference type="PANTHER" id="PTHR24114">
    <property type="entry name" value="LEUCINE RICH REPEAT FAMILY PROTEIN"/>
    <property type="match status" value="1"/>
</dbReference>
<gene>
    <name evidence="4" type="ORF">CYY_002761</name>
</gene>
<feature type="compositionally biased region" description="Polar residues" evidence="2">
    <location>
        <begin position="264"/>
        <end position="276"/>
    </location>
</feature>
<dbReference type="EMBL" id="AJWJ01000080">
    <property type="protein sequence ID" value="KAF2075913.1"/>
    <property type="molecule type" value="Genomic_DNA"/>
</dbReference>
<dbReference type="InterPro" id="IPR000299">
    <property type="entry name" value="FERM_domain"/>
</dbReference>
<dbReference type="InterPro" id="IPR014352">
    <property type="entry name" value="FERM/acyl-CoA-bd_prot_sf"/>
</dbReference>
<feature type="compositionally biased region" description="Polar residues" evidence="2">
    <location>
        <begin position="314"/>
        <end position="327"/>
    </location>
</feature>
<dbReference type="SUPFAM" id="SSF54236">
    <property type="entry name" value="Ubiquitin-like"/>
    <property type="match status" value="1"/>
</dbReference>
<dbReference type="Proteomes" id="UP000695562">
    <property type="component" value="Unassembled WGS sequence"/>
</dbReference>